<reference evidence="2 3" key="1">
    <citation type="submission" date="2024-07" db="EMBL/GenBank/DDBJ databases">
        <title>Marimonas sp.nov., isolated from tidal-flat sediment.</title>
        <authorList>
            <person name="Jayan J.N."/>
            <person name="Lee S.S."/>
        </authorList>
    </citation>
    <scope>NUCLEOTIDE SEQUENCE [LARGE SCALE GENOMIC DNA]</scope>
    <source>
        <strain evidence="2 3">MJW-29</strain>
    </source>
</reference>
<keyword evidence="2" id="KW-0560">Oxidoreductase</keyword>
<evidence type="ECO:0000313" key="2">
    <source>
        <dbReference type="EMBL" id="MEW9921191.1"/>
    </source>
</evidence>
<keyword evidence="2" id="KW-0503">Monooxygenase</keyword>
<dbReference type="SUPFAM" id="SSF54909">
    <property type="entry name" value="Dimeric alpha+beta barrel"/>
    <property type="match status" value="1"/>
</dbReference>
<dbReference type="InterPro" id="IPR007138">
    <property type="entry name" value="ABM_dom"/>
</dbReference>
<accession>A0ABV3RQJ2</accession>
<dbReference type="InterPro" id="IPR011008">
    <property type="entry name" value="Dimeric_a/b-barrel"/>
</dbReference>
<dbReference type="EMBL" id="JBFNXX010000013">
    <property type="protein sequence ID" value="MEW9921191.1"/>
    <property type="molecule type" value="Genomic_DNA"/>
</dbReference>
<dbReference type="Proteomes" id="UP001556098">
    <property type="component" value="Unassembled WGS sequence"/>
</dbReference>
<dbReference type="Pfam" id="PF03992">
    <property type="entry name" value="ABM"/>
    <property type="match status" value="1"/>
</dbReference>
<dbReference type="PROSITE" id="PS51725">
    <property type="entry name" value="ABM"/>
    <property type="match status" value="1"/>
</dbReference>
<organism evidence="2 3">
    <name type="scientific">Sulfitobacter sediminis</name>
    <dbReference type="NCBI Taxonomy" id="3234186"/>
    <lineage>
        <taxon>Bacteria</taxon>
        <taxon>Pseudomonadati</taxon>
        <taxon>Pseudomonadota</taxon>
        <taxon>Alphaproteobacteria</taxon>
        <taxon>Rhodobacterales</taxon>
        <taxon>Roseobacteraceae</taxon>
        <taxon>Sulfitobacter</taxon>
    </lineage>
</organism>
<keyword evidence="3" id="KW-1185">Reference proteome</keyword>
<protein>
    <submittedName>
        <fullName evidence="2">Antibiotic biosynthesis monooxygenase family protein</fullName>
        <ecNumber evidence="2">1.-.-.-</ecNumber>
    </submittedName>
</protein>
<dbReference type="EC" id="1.-.-.-" evidence="2"/>
<gene>
    <name evidence="2" type="ORF">AB2B41_16390</name>
</gene>
<evidence type="ECO:0000313" key="3">
    <source>
        <dbReference type="Proteomes" id="UP001556098"/>
    </source>
</evidence>
<sequence length="116" mass="12564">MARTNTERGGGGPILRLFQVQTKPGCAAELLAKFATTSAAVVQGEPGNLGYFFGGGVESDEDYVVFSSFWKDLDAVKQRFDADWQVSFLPPGYEDLIAECSVRHIDLSGGWNVDLG</sequence>
<feature type="domain" description="ABM" evidence="1">
    <location>
        <begin position="14"/>
        <end position="105"/>
    </location>
</feature>
<proteinExistence type="predicted"/>
<dbReference type="GO" id="GO:0004497">
    <property type="term" value="F:monooxygenase activity"/>
    <property type="evidence" value="ECO:0007669"/>
    <property type="project" value="UniProtKB-KW"/>
</dbReference>
<comment type="caution">
    <text evidence="2">The sequence shown here is derived from an EMBL/GenBank/DDBJ whole genome shotgun (WGS) entry which is preliminary data.</text>
</comment>
<dbReference type="Gene3D" id="3.30.70.100">
    <property type="match status" value="1"/>
</dbReference>
<name>A0ABV3RQJ2_9RHOB</name>
<dbReference type="RefSeq" id="WP_367878892.1">
    <property type="nucleotide sequence ID" value="NZ_JBFNXX010000013.1"/>
</dbReference>
<evidence type="ECO:0000259" key="1">
    <source>
        <dbReference type="PROSITE" id="PS51725"/>
    </source>
</evidence>